<dbReference type="Proteomes" id="UP000242180">
    <property type="component" value="Unassembled WGS sequence"/>
</dbReference>
<evidence type="ECO:0000313" key="2">
    <source>
        <dbReference type="EMBL" id="ORZ00655.1"/>
    </source>
</evidence>
<gene>
    <name evidence="2" type="ORF">BCR43DRAFT_433921</name>
</gene>
<comment type="caution">
    <text evidence="2">The sequence shown here is derived from an EMBL/GenBank/DDBJ whole genome shotgun (WGS) entry which is preliminary data.</text>
</comment>
<dbReference type="SUPFAM" id="SSF47473">
    <property type="entry name" value="EF-hand"/>
    <property type="match status" value="1"/>
</dbReference>
<dbReference type="EMBL" id="MCGN01000002">
    <property type="protein sequence ID" value="ORZ00655.1"/>
    <property type="molecule type" value="Genomic_DNA"/>
</dbReference>
<proteinExistence type="predicted"/>
<feature type="domain" description="EH" evidence="1">
    <location>
        <begin position="55"/>
        <end position="130"/>
    </location>
</feature>
<dbReference type="OMA" id="TFLRTHH"/>
<organism evidence="2 3">
    <name type="scientific">Syncephalastrum racemosum</name>
    <name type="common">Filamentous fungus</name>
    <dbReference type="NCBI Taxonomy" id="13706"/>
    <lineage>
        <taxon>Eukaryota</taxon>
        <taxon>Fungi</taxon>
        <taxon>Fungi incertae sedis</taxon>
        <taxon>Mucoromycota</taxon>
        <taxon>Mucoromycotina</taxon>
        <taxon>Mucoromycetes</taxon>
        <taxon>Mucorales</taxon>
        <taxon>Syncephalastraceae</taxon>
        <taxon>Syncephalastrum</taxon>
    </lineage>
</organism>
<dbReference type="InterPro" id="IPR000261">
    <property type="entry name" value="EH_dom"/>
</dbReference>
<name>A0A1X2HMN1_SYNRA</name>
<reference evidence="2 3" key="1">
    <citation type="submission" date="2016-07" db="EMBL/GenBank/DDBJ databases">
        <title>Pervasive Adenine N6-methylation of Active Genes in Fungi.</title>
        <authorList>
            <consortium name="DOE Joint Genome Institute"/>
            <person name="Mondo S.J."/>
            <person name="Dannebaum R.O."/>
            <person name="Kuo R.C."/>
            <person name="Labutti K."/>
            <person name="Haridas S."/>
            <person name="Kuo A."/>
            <person name="Salamov A."/>
            <person name="Ahrendt S.R."/>
            <person name="Lipzen A."/>
            <person name="Sullivan W."/>
            <person name="Andreopoulos W.B."/>
            <person name="Clum A."/>
            <person name="Lindquist E."/>
            <person name="Daum C."/>
            <person name="Ramamoorthy G.K."/>
            <person name="Gryganskyi A."/>
            <person name="Culley D."/>
            <person name="Magnuson J.K."/>
            <person name="James T.Y."/>
            <person name="O'Malley M.A."/>
            <person name="Stajich J.E."/>
            <person name="Spatafora J.W."/>
            <person name="Visel A."/>
            <person name="Grigoriev I.V."/>
        </authorList>
    </citation>
    <scope>NUCLEOTIDE SEQUENCE [LARGE SCALE GENOMIC DNA]</scope>
    <source>
        <strain evidence="2 3">NRRL 2496</strain>
    </source>
</reference>
<dbReference type="AlphaFoldDB" id="A0A1X2HMN1"/>
<dbReference type="InterPro" id="IPR011992">
    <property type="entry name" value="EF-hand-dom_pair"/>
</dbReference>
<accession>A0A1X2HMN1</accession>
<dbReference type="STRING" id="13706.A0A1X2HMN1"/>
<protein>
    <recommendedName>
        <fullName evidence="1">EH domain-containing protein</fullName>
    </recommendedName>
</protein>
<dbReference type="Gene3D" id="1.10.238.10">
    <property type="entry name" value="EF-hand"/>
    <property type="match status" value="1"/>
</dbReference>
<dbReference type="OrthoDB" id="2553626at2759"/>
<dbReference type="InParanoid" id="A0A1X2HMN1"/>
<sequence length="156" mass="17735">MNKFKTTFLRTHHTRTTSDERRSQLFAKKLNAAQLPAFDDARPDDAPTVDLGDLSQPEQTAYFAWWKDLDPFSLGQLDIEAVRTFLSSCGLSDEKLEQIFGLFKNAPGGITESQFYAMLRLIAHAQNGRSISRDMVFLGGTCEAQWFTTYLSLIWM</sequence>
<dbReference type="Pfam" id="PF12763">
    <property type="entry name" value="EH"/>
    <property type="match status" value="1"/>
</dbReference>
<evidence type="ECO:0000259" key="1">
    <source>
        <dbReference type="Pfam" id="PF12763"/>
    </source>
</evidence>
<keyword evidence="3" id="KW-1185">Reference proteome</keyword>
<evidence type="ECO:0000313" key="3">
    <source>
        <dbReference type="Proteomes" id="UP000242180"/>
    </source>
</evidence>